<evidence type="ECO:0000313" key="3">
    <source>
        <dbReference type="Proteomes" id="UP000037035"/>
    </source>
</evidence>
<evidence type="ECO:0000256" key="1">
    <source>
        <dbReference type="SAM" id="Phobius"/>
    </source>
</evidence>
<proteinExistence type="predicted"/>
<keyword evidence="1" id="KW-1133">Transmembrane helix</keyword>
<gene>
    <name evidence="2" type="ORF">VP01_569g4</name>
</gene>
<comment type="caution">
    <text evidence="2">The sequence shown here is derived from an EMBL/GenBank/DDBJ whole genome shotgun (WGS) entry which is preliminary data.</text>
</comment>
<keyword evidence="1" id="KW-0812">Transmembrane</keyword>
<name>A0A0L6UIN9_9BASI</name>
<dbReference type="Proteomes" id="UP000037035">
    <property type="component" value="Unassembled WGS sequence"/>
</dbReference>
<feature type="transmembrane region" description="Helical" evidence="1">
    <location>
        <begin position="205"/>
        <end position="228"/>
    </location>
</feature>
<dbReference type="AlphaFoldDB" id="A0A0L6UIN9"/>
<evidence type="ECO:0000313" key="2">
    <source>
        <dbReference type="EMBL" id="KNZ48396.1"/>
    </source>
</evidence>
<feature type="transmembrane region" description="Helical" evidence="1">
    <location>
        <begin position="174"/>
        <end position="193"/>
    </location>
</feature>
<reference evidence="2 3" key="1">
    <citation type="submission" date="2015-08" db="EMBL/GenBank/DDBJ databases">
        <title>Next Generation Sequencing and Analysis of the Genome of Puccinia sorghi L Schw, the Causal Agent of Maize Common Rust.</title>
        <authorList>
            <person name="Rochi L."/>
            <person name="Burguener G."/>
            <person name="Darino M."/>
            <person name="Turjanski A."/>
            <person name="Kreff E."/>
            <person name="Dieguez M.J."/>
            <person name="Sacco F."/>
        </authorList>
    </citation>
    <scope>NUCLEOTIDE SEQUENCE [LARGE SCALE GENOMIC DNA]</scope>
    <source>
        <strain evidence="2 3">RO10H11247</strain>
    </source>
</reference>
<keyword evidence="1" id="KW-0472">Membrane</keyword>
<feature type="transmembrane region" description="Helical" evidence="1">
    <location>
        <begin position="31"/>
        <end position="52"/>
    </location>
</feature>
<accession>A0A0L6UIN9</accession>
<keyword evidence="3" id="KW-1185">Reference proteome</keyword>
<dbReference type="VEuPathDB" id="FungiDB:VP01_569g4"/>
<organism evidence="2 3">
    <name type="scientific">Puccinia sorghi</name>
    <dbReference type="NCBI Taxonomy" id="27349"/>
    <lineage>
        <taxon>Eukaryota</taxon>
        <taxon>Fungi</taxon>
        <taxon>Dikarya</taxon>
        <taxon>Basidiomycota</taxon>
        <taxon>Pucciniomycotina</taxon>
        <taxon>Pucciniomycetes</taxon>
        <taxon>Pucciniales</taxon>
        <taxon>Pucciniaceae</taxon>
        <taxon>Puccinia</taxon>
    </lineage>
</organism>
<protein>
    <submittedName>
        <fullName evidence="2">Uncharacterized protein</fullName>
    </submittedName>
</protein>
<dbReference type="EMBL" id="LAVV01010940">
    <property type="protein sequence ID" value="KNZ48396.1"/>
    <property type="molecule type" value="Genomic_DNA"/>
</dbReference>
<sequence length="360" mass="42186">MELGGRLPILTLATSWELFDQILGVVFPRPILYWISLWFYNHFSLLFFYAVLTGLDMIMFKENTYHPLQVIHTGLIQPTFNTLPFPNLTYWNTSVMALAMQVPKWSPDFSKIFMKSLLYDREYNHQTYPNLFYVSLSQVLTIPFSHTPKLQISLDLLHALNQSFKREGISLSNVTIYIIMYLLYISSCIYYIYHHVFMEIGSKIIYHWIISFLLHFFREFHFPLILFVSKMLGGIKNWNNKTIFAGGRYQEAINIHSQIKNEWVQLRFTLWVYRTPVAGVYFPCLQNTVAQDASPQNKLLCATALILETLRLPTPLNSAQLYILTNRMKLIKYISFQNYSLKIVGNLCGSELQIECCSIW</sequence>